<dbReference type="GO" id="GO:0071949">
    <property type="term" value="F:FAD binding"/>
    <property type="evidence" value="ECO:0007669"/>
    <property type="project" value="UniProtKB-ARBA"/>
</dbReference>
<dbReference type="SUPFAM" id="SSF51905">
    <property type="entry name" value="FAD/NAD(P)-binding domain"/>
    <property type="match status" value="1"/>
</dbReference>
<evidence type="ECO:0000256" key="8">
    <source>
        <dbReference type="ARBA" id="ARBA00031986"/>
    </source>
</evidence>
<dbReference type="Gene3D" id="3.50.50.60">
    <property type="entry name" value="FAD/NAD(P)-binding domain"/>
    <property type="match status" value="2"/>
</dbReference>
<dbReference type="InterPro" id="IPR002937">
    <property type="entry name" value="Amino_oxidase"/>
</dbReference>
<evidence type="ECO:0000259" key="14">
    <source>
        <dbReference type="Pfam" id="PF01593"/>
    </source>
</evidence>
<sequence length="522" mass="57995">MMTRVDPALAEEAVRAAGPHAVVIGAGLGGLAAAMRLGAKGYRVTVIDKLDVPGGRGSAIWQDGHRFDLGPTIVTVPQIFRSLWEVCGRDFDKDVKLVPMDPFYEIVFPDGERFRAQQDTDGMRAEVARLSPSDLAGYDQFLKDSEKRYWFGFENLGRKPMHKWMDLVKVLHIFGMLRADKSVYAHAASRVKDERLRMALSFHPLFIGGDPFNVTSMYILVSYLEKEFGVHYAMGGVAAIAKAMAGVIEGQGGVMRMGTEVDEILVERLPHSHKATGVRLASGEVVKADIVVSNADSGFTYNTLLRNHRRWRWTDESLAKKRWSMGLFVWYFGTKGTRGMWKDVGHHTVLNGPRYKGLVNDIFFHQEKLCDDMSLYIHRPSVTDPSAAPEGDDTFYALSPVPNLHTDSPVDWKANGERYRQAVQDFMEDKLMPGLGKHVSTSLFFTPEDFRDRYLSPYGAGFSLEPRIFQSANFRPHNISEEVDGLYMVGAGTHPGAGLPSVITSAEVMARLVPDAASVTAG</sequence>
<name>A0A4R1Z0H2_9RHOB</name>
<evidence type="ECO:0000313" key="16">
    <source>
        <dbReference type="Proteomes" id="UP000295277"/>
    </source>
</evidence>
<dbReference type="PANTHER" id="PTHR43734">
    <property type="entry name" value="PHYTOENE DESATURASE"/>
    <property type="match status" value="1"/>
</dbReference>
<evidence type="ECO:0000256" key="13">
    <source>
        <dbReference type="RuleBase" id="RU362075"/>
    </source>
</evidence>
<dbReference type="FunFam" id="3.50.50.60:FF:000378">
    <property type="entry name" value="Phytoene desaturase"/>
    <property type="match status" value="1"/>
</dbReference>
<comment type="cofactor">
    <cofactor evidence="1">
        <name>FAD</name>
        <dbReference type="ChEBI" id="CHEBI:57692"/>
    </cofactor>
</comment>
<keyword evidence="6" id="KW-0274">FAD</keyword>
<comment type="similarity">
    <text evidence="3 13">Belongs to the carotenoid/retinoid oxidoreductase family.</text>
</comment>
<dbReference type="PROSITE" id="PS00982">
    <property type="entry name" value="PHYTOENE_DH"/>
    <property type="match status" value="1"/>
</dbReference>
<evidence type="ECO:0000256" key="3">
    <source>
        <dbReference type="ARBA" id="ARBA00006046"/>
    </source>
</evidence>
<dbReference type="GO" id="GO:0016117">
    <property type="term" value="P:carotenoid biosynthetic process"/>
    <property type="evidence" value="ECO:0007669"/>
    <property type="project" value="UniProtKB-KW"/>
</dbReference>
<proteinExistence type="inferred from homology"/>
<dbReference type="PANTHER" id="PTHR43734:SF3">
    <property type="entry name" value="B-CAROTENE KETOLASE"/>
    <property type="match status" value="1"/>
</dbReference>
<dbReference type="NCBIfam" id="TIGR02734">
    <property type="entry name" value="crtI_fam"/>
    <property type="match status" value="1"/>
</dbReference>
<evidence type="ECO:0000256" key="9">
    <source>
        <dbReference type="ARBA" id="ARBA00050961"/>
    </source>
</evidence>
<dbReference type="EC" id="1.3.99.28" evidence="10"/>
<dbReference type="InterPro" id="IPR014105">
    <property type="entry name" value="Carotenoid/retinoid_OxRdtase"/>
</dbReference>
<dbReference type="GO" id="GO:0016627">
    <property type="term" value="F:oxidoreductase activity, acting on the CH-CH group of donors"/>
    <property type="evidence" value="ECO:0007669"/>
    <property type="project" value="UniProtKB-ARBA"/>
</dbReference>
<evidence type="ECO:0000313" key="15">
    <source>
        <dbReference type="EMBL" id="TCM87007.1"/>
    </source>
</evidence>
<organism evidence="15 16">
    <name type="scientific">Rhodovulum steppense</name>
    <dbReference type="NCBI Taxonomy" id="540251"/>
    <lineage>
        <taxon>Bacteria</taxon>
        <taxon>Pseudomonadati</taxon>
        <taxon>Pseudomonadota</taxon>
        <taxon>Alphaproteobacteria</taxon>
        <taxon>Rhodobacterales</taxon>
        <taxon>Paracoccaceae</taxon>
        <taxon>Rhodovulum</taxon>
    </lineage>
</organism>
<reference evidence="15 16" key="1">
    <citation type="submission" date="2019-03" db="EMBL/GenBank/DDBJ databases">
        <title>Genomic Encyclopedia of Type Strains, Phase IV (KMG-IV): sequencing the most valuable type-strain genomes for metagenomic binning, comparative biology and taxonomic classification.</title>
        <authorList>
            <person name="Goeker M."/>
        </authorList>
    </citation>
    <scope>NUCLEOTIDE SEQUENCE [LARGE SCALE GENOMIC DNA]</scope>
    <source>
        <strain evidence="15 16">DSM 21153</strain>
    </source>
</reference>
<dbReference type="InterPro" id="IPR008150">
    <property type="entry name" value="Phytoene_DH_bac_CS"/>
</dbReference>
<dbReference type="FunFam" id="3.50.50.60:FF:000413">
    <property type="entry name" value="Phytoene desaturase (lycopene-forming)"/>
    <property type="match status" value="1"/>
</dbReference>
<evidence type="ECO:0000256" key="7">
    <source>
        <dbReference type="ARBA" id="ARBA00023002"/>
    </source>
</evidence>
<evidence type="ECO:0000256" key="11">
    <source>
        <dbReference type="ARBA" id="ARBA00073036"/>
    </source>
</evidence>
<dbReference type="OrthoDB" id="9774675at2"/>
<comment type="pathway">
    <text evidence="2 13">Carotenoid biosynthesis.</text>
</comment>
<protein>
    <recommendedName>
        <fullName evidence="11">Phytoene desaturase (neurosporene-forming)</fullName>
        <ecNumber evidence="10">1.3.99.28</ecNumber>
    </recommendedName>
    <alternativeName>
        <fullName evidence="12">3-step phytoene desaturase</fullName>
    </alternativeName>
    <alternativeName>
        <fullName evidence="8">Phytoene dehydrogenase</fullName>
    </alternativeName>
</protein>
<feature type="domain" description="Amine oxidase" evidence="14">
    <location>
        <begin position="28"/>
        <end position="512"/>
    </location>
</feature>
<evidence type="ECO:0000256" key="10">
    <source>
        <dbReference type="ARBA" id="ARBA00066679"/>
    </source>
</evidence>
<evidence type="ECO:0000256" key="12">
    <source>
        <dbReference type="ARBA" id="ARBA00083000"/>
    </source>
</evidence>
<evidence type="ECO:0000256" key="5">
    <source>
        <dbReference type="ARBA" id="ARBA00022746"/>
    </source>
</evidence>
<keyword evidence="4" id="KW-0285">Flavoprotein</keyword>
<accession>A0A4R1Z0H2</accession>
<comment type="catalytic activity">
    <reaction evidence="9">
        <text>15-cis-phytoene + 3 A = all-trans-neurosporene + 3 AH2</text>
        <dbReference type="Rhea" id="RHEA:30599"/>
        <dbReference type="ChEBI" id="CHEBI:13193"/>
        <dbReference type="ChEBI" id="CHEBI:16833"/>
        <dbReference type="ChEBI" id="CHEBI:17499"/>
        <dbReference type="ChEBI" id="CHEBI:27787"/>
        <dbReference type="EC" id="1.3.99.28"/>
    </reaction>
</comment>
<dbReference type="Proteomes" id="UP000295277">
    <property type="component" value="Unassembled WGS sequence"/>
</dbReference>
<evidence type="ECO:0000256" key="4">
    <source>
        <dbReference type="ARBA" id="ARBA00022630"/>
    </source>
</evidence>
<dbReference type="InterPro" id="IPR036188">
    <property type="entry name" value="FAD/NAD-bd_sf"/>
</dbReference>
<evidence type="ECO:0000256" key="1">
    <source>
        <dbReference type="ARBA" id="ARBA00001974"/>
    </source>
</evidence>
<dbReference type="Pfam" id="PF01593">
    <property type="entry name" value="Amino_oxidase"/>
    <property type="match status" value="1"/>
</dbReference>
<keyword evidence="16" id="KW-1185">Reference proteome</keyword>
<keyword evidence="5 13" id="KW-0125">Carotenoid biosynthesis</keyword>
<keyword evidence="7 13" id="KW-0560">Oxidoreductase</keyword>
<comment type="caution">
    <text evidence="15">The sequence shown here is derived from an EMBL/GenBank/DDBJ whole genome shotgun (WGS) entry which is preliminary data.</text>
</comment>
<dbReference type="AlphaFoldDB" id="A0A4R1Z0H2"/>
<evidence type="ECO:0000256" key="6">
    <source>
        <dbReference type="ARBA" id="ARBA00022827"/>
    </source>
</evidence>
<dbReference type="EMBL" id="SLVM01000003">
    <property type="protein sequence ID" value="TCM87007.1"/>
    <property type="molecule type" value="Genomic_DNA"/>
</dbReference>
<evidence type="ECO:0000256" key="2">
    <source>
        <dbReference type="ARBA" id="ARBA00004829"/>
    </source>
</evidence>
<gene>
    <name evidence="15" type="ORF">EV216_10385</name>
</gene>
<dbReference type="RefSeq" id="WP_132693516.1">
    <property type="nucleotide sequence ID" value="NZ_SLVM01000003.1"/>
</dbReference>